<dbReference type="EMBL" id="CP036339">
    <property type="protein sequence ID" value="QDT73791.1"/>
    <property type="molecule type" value="Genomic_DNA"/>
</dbReference>
<protein>
    <recommendedName>
        <fullName evidence="4">PEP-CTERM protein-sorting domain-containing protein</fullName>
    </recommendedName>
</protein>
<proteinExistence type="predicted"/>
<dbReference type="KEGG" id="llh:I41_29820"/>
<evidence type="ECO:0000256" key="1">
    <source>
        <dbReference type="SAM" id="SignalP"/>
    </source>
</evidence>
<gene>
    <name evidence="2" type="ORF">I41_29820</name>
</gene>
<feature type="chain" id="PRO_5022076401" description="PEP-CTERM protein-sorting domain-containing protein" evidence="1">
    <location>
        <begin position="23"/>
        <end position="228"/>
    </location>
</feature>
<feature type="signal peptide" evidence="1">
    <location>
        <begin position="1"/>
        <end position="22"/>
    </location>
</feature>
<reference evidence="2 3" key="1">
    <citation type="submission" date="2019-02" db="EMBL/GenBank/DDBJ databases">
        <title>Deep-cultivation of Planctomycetes and their phenomic and genomic characterization uncovers novel biology.</title>
        <authorList>
            <person name="Wiegand S."/>
            <person name="Jogler M."/>
            <person name="Boedeker C."/>
            <person name="Pinto D."/>
            <person name="Vollmers J."/>
            <person name="Rivas-Marin E."/>
            <person name="Kohn T."/>
            <person name="Peeters S.H."/>
            <person name="Heuer A."/>
            <person name="Rast P."/>
            <person name="Oberbeckmann S."/>
            <person name="Bunk B."/>
            <person name="Jeske O."/>
            <person name="Meyerdierks A."/>
            <person name="Storesund J.E."/>
            <person name="Kallscheuer N."/>
            <person name="Luecker S."/>
            <person name="Lage O.M."/>
            <person name="Pohl T."/>
            <person name="Merkel B.J."/>
            <person name="Hornburger P."/>
            <person name="Mueller R.-W."/>
            <person name="Bruemmer F."/>
            <person name="Labrenz M."/>
            <person name="Spormann A.M."/>
            <person name="Op den Camp H."/>
            <person name="Overmann J."/>
            <person name="Amann R."/>
            <person name="Jetten M.S.M."/>
            <person name="Mascher T."/>
            <person name="Medema M.H."/>
            <person name="Devos D.P."/>
            <person name="Kaster A.-K."/>
            <person name="Ovreas L."/>
            <person name="Rohde M."/>
            <person name="Galperin M.Y."/>
            <person name="Jogler C."/>
        </authorList>
    </citation>
    <scope>NUCLEOTIDE SEQUENCE [LARGE SCALE GENOMIC DNA]</scope>
    <source>
        <strain evidence="2 3">I41</strain>
    </source>
</reference>
<keyword evidence="3" id="KW-1185">Reference proteome</keyword>
<keyword evidence="1" id="KW-0732">Signal</keyword>
<evidence type="ECO:0000313" key="2">
    <source>
        <dbReference type="EMBL" id="QDT73791.1"/>
    </source>
</evidence>
<dbReference type="Proteomes" id="UP000317909">
    <property type="component" value="Chromosome"/>
</dbReference>
<evidence type="ECO:0008006" key="4">
    <source>
        <dbReference type="Google" id="ProtNLM"/>
    </source>
</evidence>
<evidence type="ECO:0000313" key="3">
    <source>
        <dbReference type="Proteomes" id="UP000317909"/>
    </source>
</evidence>
<sequence precursor="true">MLRFISPAATLLVVVCGGPCCADVVTFNNFGSNPIYQPAGTWQGSAEGGSEETMLAQRFTAKFGGRLAKIESGMTFNFPSQGSDPNNVDYLSISLVPDDSNKPGSQVFWSQNYINNVPITVGAIASFDVQAGPTLKAGSKYWVVSRSTSIGTTPYVWWLANPPASEPYAYYYFKSIAAVTGEWISGNTPPHRRHEFSLRVTVIPEPAAAALMLAASATLLAICRRTIL</sequence>
<organism evidence="2 3">
    <name type="scientific">Lacipirellula limnantheis</name>
    <dbReference type="NCBI Taxonomy" id="2528024"/>
    <lineage>
        <taxon>Bacteria</taxon>
        <taxon>Pseudomonadati</taxon>
        <taxon>Planctomycetota</taxon>
        <taxon>Planctomycetia</taxon>
        <taxon>Pirellulales</taxon>
        <taxon>Lacipirellulaceae</taxon>
        <taxon>Lacipirellula</taxon>
    </lineage>
</organism>
<dbReference type="AlphaFoldDB" id="A0A517TZJ4"/>
<name>A0A517TZJ4_9BACT</name>
<accession>A0A517TZJ4</accession>